<evidence type="ECO:0000256" key="3">
    <source>
        <dbReference type="ARBA" id="ARBA00022840"/>
    </source>
</evidence>
<accession>A0ABT0U7V2</accession>
<dbReference type="SUPFAM" id="SSF55174">
    <property type="entry name" value="Alpha-L RNA-binding motif"/>
    <property type="match status" value="1"/>
</dbReference>
<dbReference type="Pfam" id="PF22421">
    <property type="entry name" value="SYY_C-terminal"/>
    <property type="match status" value="1"/>
</dbReference>
<dbReference type="Gene3D" id="1.10.240.10">
    <property type="entry name" value="Tyrosyl-Transfer RNA Synthetase"/>
    <property type="match status" value="1"/>
</dbReference>
<dbReference type="InterPro" id="IPR014729">
    <property type="entry name" value="Rossmann-like_a/b/a_fold"/>
</dbReference>
<feature type="binding site" evidence="8">
    <location>
        <position position="190"/>
    </location>
    <ligand>
        <name>L-tyrosine</name>
        <dbReference type="ChEBI" id="CHEBI:58315"/>
    </ligand>
</feature>
<evidence type="ECO:0000256" key="4">
    <source>
        <dbReference type="ARBA" id="ARBA00022884"/>
    </source>
</evidence>
<dbReference type="Proteomes" id="UP001202961">
    <property type="component" value="Unassembled WGS sequence"/>
</dbReference>
<protein>
    <recommendedName>
        <fullName evidence="8">Tyrosine--tRNA ligase</fullName>
        <ecNumber evidence="8">6.1.1.1</ecNumber>
    </recommendedName>
    <alternativeName>
        <fullName evidence="8">Tyrosyl-tRNA synthetase</fullName>
        <shortName evidence="8">TyrRS</shortName>
    </alternativeName>
</protein>
<keyword evidence="2 8" id="KW-0547">Nucleotide-binding</keyword>
<feature type="short sequence motif" description="'KMSKS' region" evidence="8">
    <location>
        <begin position="250"/>
        <end position="254"/>
    </location>
</feature>
<organism evidence="11 12">
    <name type="scientific">Aporhodopirellula aestuarii</name>
    <dbReference type="NCBI Taxonomy" id="2950107"/>
    <lineage>
        <taxon>Bacteria</taxon>
        <taxon>Pseudomonadati</taxon>
        <taxon>Planctomycetota</taxon>
        <taxon>Planctomycetia</taxon>
        <taxon>Pirellulales</taxon>
        <taxon>Pirellulaceae</taxon>
        <taxon>Aporhodopirellula</taxon>
    </lineage>
</organism>
<keyword evidence="1 8" id="KW-0436">Ligase</keyword>
<evidence type="ECO:0000256" key="8">
    <source>
        <dbReference type="HAMAP-Rule" id="MF_02006"/>
    </source>
</evidence>
<comment type="catalytic activity">
    <reaction evidence="7 8">
        <text>tRNA(Tyr) + L-tyrosine + ATP = L-tyrosyl-tRNA(Tyr) + AMP + diphosphate + H(+)</text>
        <dbReference type="Rhea" id="RHEA:10220"/>
        <dbReference type="Rhea" id="RHEA-COMP:9706"/>
        <dbReference type="Rhea" id="RHEA-COMP:9707"/>
        <dbReference type="ChEBI" id="CHEBI:15378"/>
        <dbReference type="ChEBI" id="CHEBI:30616"/>
        <dbReference type="ChEBI" id="CHEBI:33019"/>
        <dbReference type="ChEBI" id="CHEBI:58315"/>
        <dbReference type="ChEBI" id="CHEBI:78442"/>
        <dbReference type="ChEBI" id="CHEBI:78536"/>
        <dbReference type="ChEBI" id="CHEBI:456215"/>
        <dbReference type="EC" id="6.1.1.1"/>
    </reaction>
</comment>
<keyword evidence="4 9" id="KW-0694">RNA-binding</keyword>
<evidence type="ECO:0000256" key="2">
    <source>
        <dbReference type="ARBA" id="ARBA00022741"/>
    </source>
</evidence>
<sequence>MTQSPPIRSTSPSTDDLLSELRWRGLLHQITDEENLGKLLSSGSQTVYIGFDPTASSLHVGSMMQLMMLRRFQRAGHRPIALVGGATGMIGDPSGKSDERNLLSAEQLQINVEGVAAQMRRFLDFEGEGGFEGTNGALLLNNFDWMQGYSYLEFLRDVGKNFPVGTMMGKESVRSRLSSEAGLSYTEFSYMLLQAYDFVYLSREHGCRVQAGGSDQWGNITAGIDLGRRMAGEQLFGLTAPLLTTSDGKKMGKTENGAVWLDPERTSPYAFYQYWVNVADDDVMRCIAYLTEIEKAEYDELAERTEQSPGERAAQKRLAQWMTQLVHGEDGIEAAQRATQILFGGELGNTPDAQLHEIFADVPSCDVTGDQIEGDGLWIVEALQLAGLCSSGGEARRSVKENSIYLNNCRVTDEQKRIVEADFDGRTVVVLRRGKRKYALLKLVAGASN</sequence>
<dbReference type="InterPro" id="IPR054608">
    <property type="entry name" value="SYY-like_C"/>
</dbReference>
<keyword evidence="3 8" id="KW-0067">ATP-binding</keyword>
<evidence type="ECO:0000313" key="12">
    <source>
        <dbReference type="Proteomes" id="UP001202961"/>
    </source>
</evidence>
<comment type="caution">
    <text evidence="11">The sequence shown here is derived from an EMBL/GenBank/DDBJ whole genome shotgun (WGS) entry which is preliminary data.</text>
</comment>
<dbReference type="InterPro" id="IPR024107">
    <property type="entry name" value="Tyr-tRNA-ligase_bac_1"/>
</dbReference>
<name>A0ABT0U7V2_9BACT</name>
<dbReference type="InterPro" id="IPR036986">
    <property type="entry name" value="S4_RNA-bd_sf"/>
</dbReference>
<reference evidence="11 12" key="1">
    <citation type="journal article" date="2022" name="Syst. Appl. Microbiol.">
        <title>Rhodopirellula aestuarii sp. nov., a novel member of the genus Rhodopirellula isolated from brackish sediments collected in the Tagus River estuary, Portugal.</title>
        <authorList>
            <person name="Vitorino I.R."/>
            <person name="Klimek D."/>
            <person name="Calusinska M."/>
            <person name="Lobo-da-Cunha A."/>
            <person name="Vasconcelos V."/>
            <person name="Lage O.M."/>
        </authorList>
    </citation>
    <scope>NUCLEOTIDE SEQUENCE [LARGE SCALE GENOMIC DNA]</scope>
    <source>
        <strain evidence="11 12">ICT_H3.1</strain>
    </source>
</reference>
<dbReference type="InterPro" id="IPR002307">
    <property type="entry name" value="Tyr-tRNA-ligase"/>
</dbReference>
<evidence type="ECO:0000256" key="1">
    <source>
        <dbReference type="ARBA" id="ARBA00022598"/>
    </source>
</evidence>
<keyword evidence="12" id="KW-1185">Reference proteome</keyword>
<dbReference type="Gene3D" id="3.10.290.10">
    <property type="entry name" value="RNA-binding S4 domain"/>
    <property type="match status" value="1"/>
</dbReference>
<feature type="binding site" evidence="8">
    <location>
        <position position="253"/>
    </location>
    <ligand>
        <name>ATP</name>
        <dbReference type="ChEBI" id="CHEBI:30616"/>
    </ligand>
</feature>
<feature type="domain" description="Tyrosine--tRNA ligase SYY-like C-terminal" evidence="10">
    <location>
        <begin position="355"/>
        <end position="441"/>
    </location>
</feature>
<comment type="function">
    <text evidence="8">Catalyzes the attachment of tyrosine to tRNA(Tyr) in a two-step reaction: tyrosine is first activated by ATP to form Tyr-AMP and then transferred to the acceptor end of tRNA(Tyr).</text>
</comment>
<keyword evidence="5 8" id="KW-0648">Protein biosynthesis</keyword>
<dbReference type="EC" id="6.1.1.1" evidence="8"/>
<keyword evidence="8" id="KW-0963">Cytoplasm</keyword>
<dbReference type="InterPro" id="IPR024088">
    <property type="entry name" value="Tyr-tRNA-ligase_bac-type"/>
</dbReference>
<dbReference type="InterPro" id="IPR002305">
    <property type="entry name" value="aa-tRNA-synth_Ic"/>
</dbReference>
<dbReference type="PANTHER" id="PTHR11766:SF0">
    <property type="entry name" value="TYROSINE--TRNA LIGASE, MITOCHONDRIAL"/>
    <property type="match status" value="1"/>
</dbReference>
<feature type="binding site" evidence="8">
    <location>
        <position position="48"/>
    </location>
    <ligand>
        <name>L-tyrosine</name>
        <dbReference type="ChEBI" id="CHEBI:58315"/>
    </ligand>
</feature>
<dbReference type="PRINTS" id="PR01040">
    <property type="entry name" value="TRNASYNTHTYR"/>
</dbReference>
<evidence type="ECO:0000256" key="7">
    <source>
        <dbReference type="ARBA" id="ARBA00048248"/>
    </source>
</evidence>
<evidence type="ECO:0000259" key="10">
    <source>
        <dbReference type="Pfam" id="PF22421"/>
    </source>
</evidence>
<dbReference type="GO" id="GO:0004831">
    <property type="term" value="F:tyrosine-tRNA ligase activity"/>
    <property type="evidence" value="ECO:0007669"/>
    <property type="project" value="UniProtKB-EC"/>
</dbReference>
<feature type="short sequence motif" description="'HIGH' region" evidence="8">
    <location>
        <begin position="53"/>
        <end position="62"/>
    </location>
</feature>
<gene>
    <name evidence="8 11" type="primary">tyrS</name>
    <name evidence="11" type="ORF">NB063_20520</name>
</gene>
<dbReference type="CDD" id="cd00805">
    <property type="entry name" value="TyrRS_core"/>
    <property type="match status" value="1"/>
</dbReference>
<dbReference type="EMBL" id="JAMQBK010000059">
    <property type="protein sequence ID" value="MCM2373004.1"/>
    <property type="molecule type" value="Genomic_DNA"/>
</dbReference>
<evidence type="ECO:0000256" key="6">
    <source>
        <dbReference type="ARBA" id="ARBA00023146"/>
    </source>
</evidence>
<evidence type="ECO:0000256" key="9">
    <source>
        <dbReference type="PROSITE-ProRule" id="PRU00182"/>
    </source>
</evidence>
<keyword evidence="6 8" id="KW-0030">Aminoacyl-tRNA synthetase</keyword>
<dbReference type="HAMAP" id="MF_02006">
    <property type="entry name" value="Tyr_tRNA_synth_type1"/>
    <property type="match status" value="1"/>
</dbReference>
<dbReference type="PANTHER" id="PTHR11766">
    <property type="entry name" value="TYROSYL-TRNA SYNTHETASE"/>
    <property type="match status" value="1"/>
</dbReference>
<evidence type="ECO:0000256" key="5">
    <source>
        <dbReference type="ARBA" id="ARBA00022917"/>
    </source>
</evidence>
<comment type="subcellular location">
    <subcellularLocation>
        <location evidence="8">Cytoplasm</location>
    </subcellularLocation>
</comment>
<feature type="binding site" evidence="8">
    <location>
        <position position="194"/>
    </location>
    <ligand>
        <name>L-tyrosine</name>
        <dbReference type="ChEBI" id="CHEBI:58315"/>
    </ligand>
</feature>
<comment type="subunit">
    <text evidence="8">Homodimer.</text>
</comment>
<evidence type="ECO:0000313" key="11">
    <source>
        <dbReference type="EMBL" id="MCM2373004.1"/>
    </source>
</evidence>
<proteinExistence type="inferred from homology"/>
<dbReference type="Pfam" id="PF00579">
    <property type="entry name" value="tRNA-synt_1b"/>
    <property type="match status" value="1"/>
</dbReference>
<comment type="similarity">
    <text evidence="8">Belongs to the class-I aminoacyl-tRNA synthetase family. TyrS type 1 subfamily.</text>
</comment>
<dbReference type="RefSeq" id="WP_250930636.1">
    <property type="nucleotide sequence ID" value="NZ_JAMQBK010000059.1"/>
</dbReference>
<dbReference type="PROSITE" id="PS50889">
    <property type="entry name" value="S4"/>
    <property type="match status" value="1"/>
</dbReference>
<dbReference type="SUPFAM" id="SSF52374">
    <property type="entry name" value="Nucleotidylyl transferase"/>
    <property type="match status" value="1"/>
</dbReference>
<dbReference type="NCBIfam" id="TIGR00234">
    <property type="entry name" value="tyrS"/>
    <property type="match status" value="1"/>
</dbReference>
<dbReference type="Gene3D" id="3.40.50.620">
    <property type="entry name" value="HUPs"/>
    <property type="match status" value="1"/>
</dbReference>